<accession>A0A180GJR3</accession>
<reference evidence="2" key="1">
    <citation type="submission" date="2009-11" db="EMBL/GenBank/DDBJ databases">
        <authorList>
            <consortium name="The Broad Institute Genome Sequencing Platform"/>
            <person name="Ward D."/>
            <person name="Feldgarden M."/>
            <person name="Earl A."/>
            <person name="Young S.K."/>
            <person name="Zeng Q."/>
            <person name="Koehrsen M."/>
            <person name="Alvarado L."/>
            <person name="Berlin A."/>
            <person name="Bochicchio J."/>
            <person name="Borenstein D."/>
            <person name="Chapman S.B."/>
            <person name="Chen Z."/>
            <person name="Engels R."/>
            <person name="Freedman E."/>
            <person name="Gellesch M."/>
            <person name="Goldberg J."/>
            <person name="Griggs A."/>
            <person name="Gujja S."/>
            <person name="Heilman E."/>
            <person name="Heiman D."/>
            <person name="Hepburn T."/>
            <person name="Howarth C."/>
            <person name="Jen D."/>
            <person name="Larson L."/>
            <person name="Lewis B."/>
            <person name="Mehta T."/>
            <person name="Park D."/>
            <person name="Pearson M."/>
            <person name="Roberts A."/>
            <person name="Saif S."/>
            <person name="Shea T."/>
            <person name="Shenoy N."/>
            <person name="Sisk P."/>
            <person name="Stolte C."/>
            <person name="Sykes S."/>
            <person name="Thomson T."/>
            <person name="Walk T."/>
            <person name="White J."/>
            <person name="Yandava C."/>
            <person name="Izard J."/>
            <person name="Baranova O.V."/>
            <person name="Blanton J.M."/>
            <person name="Tanner A.C."/>
            <person name="Dewhirst F.E."/>
            <person name="Haas B."/>
            <person name="Nusbaum C."/>
            <person name="Birren B."/>
        </authorList>
    </citation>
    <scope>NUCLEOTIDE SEQUENCE [LARGE SCALE GENOMIC DNA]</scope>
    <source>
        <strain evidence="2">1-1 BBBD Race 1</strain>
    </source>
</reference>
<keyword evidence="4" id="KW-1185">Reference proteome</keyword>
<dbReference type="EnsemblFungi" id="PTTG_12177-t43_1">
    <property type="protein sequence ID" value="PTTG_12177-t43_1-p1"/>
    <property type="gene ID" value="PTTG_12177"/>
</dbReference>
<evidence type="ECO:0000256" key="1">
    <source>
        <dbReference type="SAM" id="MobiDB-lite"/>
    </source>
</evidence>
<organism evidence="2">
    <name type="scientific">Puccinia triticina (isolate 1-1 / race 1 (BBBD))</name>
    <name type="common">Brown leaf rust fungus</name>
    <dbReference type="NCBI Taxonomy" id="630390"/>
    <lineage>
        <taxon>Eukaryota</taxon>
        <taxon>Fungi</taxon>
        <taxon>Dikarya</taxon>
        <taxon>Basidiomycota</taxon>
        <taxon>Pucciniomycotina</taxon>
        <taxon>Pucciniomycetes</taxon>
        <taxon>Pucciniales</taxon>
        <taxon>Pucciniaceae</taxon>
        <taxon>Puccinia</taxon>
    </lineage>
</organism>
<dbReference type="STRING" id="630390.A0A180GJR3"/>
<reference evidence="3" key="4">
    <citation type="submission" date="2025-05" db="UniProtKB">
        <authorList>
            <consortium name="EnsemblFungi"/>
        </authorList>
    </citation>
    <scope>IDENTIFICATION</scope>
    <source>
        <strain evidence="3">isolate 1-1 / race 1 (BBBD)</strain>
    </source>
</reference>
<feature type="compositionally biased region" description="Acidic residues" evidence="1">
    <location>
        <begin position="67"/>
        <end position="76"/>
    </location>
</feature>
<evidence type="ECO:0000313" key="2">
    <source>
        <dbReference type="EMBL" id="OAV92572.1"/>
    </source>
</evidence>
<reference evidence="2" key="2">
    <citation type="submission" date="2016-05" db="EMBL/GenBank/DDBJ databases">
        <title>Comparative analysis highlights variable genome content of wheat rusts and divergence of the mating loci.</title>
        <authorList>
            <person name="Cuomo C.A."/>
            <person name="Bakkeren G."/>
            <person name="Szabo L."/>
            <person name="Khalil H."/>
            <person name="Joly D."/>
            <person name="Goldberg J."/>
            <person name="Young S."/>
            <person name="Zeng Q."/>
            <person name="Fellers J."/>
        </authorList>
    </citation>
    <scope>NUCLEOTIDE SEQUENCE [LARGE SCALE GENOMIC DNA]</scope>
    <source>
        <strain evidence="2">1-1 BBBD Race 1</strain>
    </source>
</reference>
<reference evidence="3 4" key="3">
    <citation type="journal article" date="2017" name="G3 (Bethesda)">
        <title>Comparative analysis highlights variable genome content of wheat rusts and divergence of the mating loci.</title>
        <authorList>
            <person name="Cuomo C.A."/>
            <person name="Bakkeren G."/>
            <person name="Khalil H.B."/>
            <person name="Panwar V."/>
            <person name="Joly D."/>
            <person name="Linning R."/>
            <person name="Sakthikumar S."/>
            <person name="Song X."/>
            <person name="Adiconis X."/>
            <person name="Fan L."/>
            <person name="Goldberg J.M."/>
            <person name="Levin J.Z."/>
            <person name="Young S."/>
            <person name="Zeng Q."/>
            <person name="Anikster Y."/>
            <person name="Bruce M."/>
            <person name="Wang M."/>
            <person name="Yin C."/>
            <person name="McCallum B."/>
            <person name="Szabo L.J."/>
            <person name="Hulbert S."/>
            <person name="Chen X."/>
            <person name="Fellers J.P."/>
        </authorList>
    </citation>
    <scope>NUCLEOTIDE SEQUENCE</scope>
    <source>
        <strain evidence="3">isolate 1-1 / race 1 (BBBD)</strain>
        <strain evidence="4">Isolate 1-1 / race 1 (BBBD)</strain>
    </source>
</reference>
<sequence>MAVNPNRTMTDPLFTGMEVVLAHSSPKTRHLQLGDFVILGFRALISKYDADSEEGYESYQEDRSGDEFDQEEDLSGDEANPEKDVSGAKVNVKRKKDLPGKEIDSDDEDLFDEQINFQRGLVKSLNSSLLPRLRHQITTMSLSLDPTRLQKDPEFHLDVILGIQSEFNQTWHEIKAALRILCRDSSSWKTENDRQLKELKYFRLSKLSTFIEIALWSDLFELFEESYASIQRLKLTNEKPFVWSHRAFSSEWKSRHVCSPLKEIDSALFWSNGSDFDLVQFDWPSRIHEIDNKLEELLNLIDAKNGNAPPNSLSKPSIQLANSLIPIIKLIRVFFDTLVQWGANKKRLPMFTEMHSGQLEATSVLPQHVNRDLEALLQLLKKKPPAAEGSRRDIDFVRRARKMQERFQRPIELILCHFTPLIPDDHGFPSRDDFTTWINSWSSQLSLATKNLKHATS</sequence>
<evidence type="ECO:0000313" key="4">
    <source>
        <dbReference type="Proteomes" id="UP000005240"/>
    </source>
</evidence>
<proteinExistence type="predicted"/>
<dbReference type="Proteomes" id="UP000005240">
    <property type="component" value="Unassembled WGS sequence"/>
</dbReference>
<dbReference type="OrthoDB" id="2506958at2759"/>
<gene>
    <name evidence="2" type="ORF">PTTG_12177</name>
</gene>
<dbReference type="VEuPathDB" id="FungiDB:PTTG_12177"/>
<feature type="region of interest" description="Disordered" evidence="1">
    <location>
        <begin position="52"/>
        <end position="88"/>
    </location>
</feature>
<dbReference type="EMBL" id="ADAS02000062">
    <property type="protein sequence ID" value="OAV92572.1"/>
    <property type="molecule type" value="Genomic_DNA"/>
</dbReference>
<dbReference type="AlphaFoldDB" id="A0A180GJR3"/>
<dbReference type="PANTHER" id="PTHR33069:SF3">
    <property type="entry name" value="DYNEIN HEAVY CHAIN TAIL DOMAIN-CONTAINING PROTEIN"/>
    <property type="match status" value="1"/>
</dbReference>
<evidence type="ECO:0000313" key="3">
    <source>
        <dbReference type="EnsemblFungi" id="PTTG_12177-t43_1-p1"/>
    </source>
</evidence>
<dbReference type="PANTHER" id="PTHR33069">
    <property type="entry name" value="CHROMOSOME 7, WHOLE GENOME SHOTGUN SEQUENCE-RELATED"/>
    <property type="match status" value="1"/>
</dbReference>
<protein>
    <submittedName>
        <fullName evidence="2 3">Uncharacterized protein</fullName>
    </submittedName>
</protein>
<name>A0A180GJR3_PUCT1</name>